<dbReference type="PANTHER" id="PTHR34475:SF1">
    <property type="entry name" value="CYTOSKELETON PROTEIN RODZ"/>
    <property type="match status" value="1"/>
</dbReference>
<proteinExistence type="predicted"/>
<dbReference type="InterPro" id="IPR025194">
    <property type="entry name" value="RodZ-like_C"/>
</dbReference>
<organism evidence="4 5">
    <name type="scientific">Bacillus salipaludis</name>
    <dbReference type="NCBI Taxonomy" id="2547811"/>
    <lineage>
        <taxon>Bacteria</taxon>
        <taxon>Bacillati</taxon>
        <taxon>Bacillota</taxon>
        <taxon>Bacilli</taxon>
        <taxon>Bacillales</taxon>
        <taxon>Bacillaceae</taxon>
        <taxon>Bacillus</taxon>
    </lineage>
</organism>
<accession>A0ABW8RS01</accession>
<dbReference type="Pfam" id="PF13413">
    <property type="entry name" value="HTH_25"/>
    <property type="match status" value="1"/>
</dbReference>
<dbReference type="CDD" id="cd00093">
    <property type="entry name" value="HTH_XRE"/>
    <property type="match status" value="1"/>
</dbReference>
<feature type="compositionally biased region" description="Basic and acidic residues" evidence="1">
    <location>
        <begin position="160"/>
        <end position="184"/>
    </location>
</feature>
<dbReference type="InterPro" id="IPR001387">
    <property type="entry name" value="Cro/C1-type_HTH"/>
</dbReference>
<evidence type="ECO:0000313" key="5">
    <source>
        <dbReference type="Proteomes" id="UP001623041"/>
    </source>
</evidence>
<dbReference type="Pfam" id="PF13464">
    <property type="entry name" value="RodZ_C"/>
    <property type="match status" value="1"/>
</dbReference>
<dbReference type="InterPro" id="IPR050400">
    <property type="entry name" value="Bact_Cytoskel_RodZ"/>
</dbReference>
<feature type="region of interest" description="Disordered" evidence="1">
    <location>
        <begin position="160"/>
        <end position="187"/>
    </location>
</feature>
<keyword evidence="2" id="KW-1133">Transmembrane helix</keyword>
<sequence length="301" mass="33497">MTELGNRLKEARLAKGLSLDDLQTVTKIQKRYLIGIEEGNYSSMPGNFYVRAFIKQYAEALNLNPDEIFETYKSEIPASYNDDLPQQLSRVKTHKAVTEGNSKIFDILPKILIGVFVIGVASLLYYFLQNHAGGGTNESIKNDSDQVKIEKSESLEKVKGEEIEKDKKKDSKKDDNATKPKEQKTTVVETPKQELTVVQSGGTNSTYDLKNADKFVVKLVSKGQTWVSIKNGKGKTFFADTLKTDGTQSHTEDLSAESIAVLRVGNAADTDIYVNDQKLEYAIPATANVQNITIQYVLKNE</sequence>
<dbReference type="Proteomes" id="UP001623041">
    <property type="component" value="Unassembled WGS sequence"/>
</dbReference>
<evidence type="ECO:0000256" key="2">
    <source>
        <dbReference type="SAM" id="Phobius"/>
    </source>
</evidence>
<comment type="caution">
    <text evidence="4">The sequence shown here is derived from an EMBL/GenBank/DDBJ whole genome shotgun (WGS) entry which is preliminary data.</text>
</comment>
<gene>
    <name evidence="4" type="ORF">ACJEBI_28190</name>
</gene>
<dbReference type="SUPFAM" id="SSF47413">
    <property type="entry name" value="lambda repressor-like DNA-binding domains"/>
    <property type="match status" value="1"/>
</dbReference>
<keyword evidence="5" id="KW-1185">Reference proteome</keyword>
<feature type="transmembrane region" description="Helical" evidence="2">
    <location>
        <begin position="111"/>
        <end position="128"/>
    </location>
</feature>
<evidence type="ECO:0000256" key="1">
    <source>
        <dbReference type="SAM" id="MobiDB-lite"/>
    </source>
</evidence>
<keyword evidence="2" id="KW-0472">Membrane</keyword>
<dbReference type="RefSeq" id="WP_406583710.1">
    <property type="nucleotide sequence ID" value="NZ_JBJHQH010000041.1"/>
</dbReference>
<evidence type="ECO:0000313" key="4">
    <source>
        <dbReference type="EMBL" id="MFK9095317.1"/>
    </source>
</evidence>
<dbReference type="PANTHER" id="PTHR34475">
    <property type="match status" value="1"/>
</dbReference>
<dbReference type="PROSITE" id="PS50943">
    <property type="entry name" value="HTH_CROC1"/>
    <property type="match status" value="1"/>
</dbReference>
<dbReference type="InterPro" id="IPR010982">
    <property type="entry name" value="Lambda_DNA-bd_dom_sf"/>
</dbReference>
<evidence type="ECO:0000259" key="3">
    <source>
        <dbReference type="PROSITE" id="PS50943"/>
    </source>
</evidence>
<name>A0ABW8RS01_9BACI</name>
<dbReference type="Gene3D" id="1.10.260.40">
    <property type="entry name" value="lambda repressor-like DNA-binding domains"/>
    <property type="match status" value="1"/>
</dbReference>
<dbReference type="EMBL" id="JBJHQH010000041">
    <property type="protein sequence ID" value="MFK9095317.1"/>
    <property type="molecule type" value="Genomic_DNA"/>
</dbReference>
<protein>
    <submittedName>
        <fullName evidence="4">RodZ domain-containing protein</fullName>
    </submittedName>
</protein>
<reference evidence="4 5" key="1">
    <citation type="submission" date="2024-11" db="EMBL/GenBank/DDBJ databases">
        <authorList>
            <person name="Lucas J.A."/>
        </authorList>
    </citation>
    <scope>NUCLEOTIDE SEQUENCE [LARGE SCALE GENOMIC DNA]</scope>
    <source>
        <strain evidence="4 5">Z 5.4</strain>
    </source>
</reference>
<dbReference type="SMART" id="SM00530">
    <property type="entry name" value="HTH_XRE"/>
    <property type="match status" value="1"/>
</dbReference>
<feature type="domain" description="HTH cro/C1-type" evidence="3">
    <location>
        <begin position="8"/>
        <end position="68"/>
    </location>
</feature>
<keyword evidence="2" id="KW-0812">Transmembrane</keyword>